<evidence type="ECO:0000313" key="5">
    <source>
        <dbReference type="Proteomes" id="UP000006175"/>
    </source>
</evidence>
<dbReference type="GeneID" id="13062114"/>
<name>I3XQW1_DESAM</name>
<dbReference type="HOGENOM" id="CLU_625014_0_0_2"/>
<dbReference type="RefSeq" id="WP_014767236.1">
    <property type="nucleotide sequence ID" value="NC_018001.1"/>
</dbReference>
<dbReference type="SMART" id="SM00460">
    <property type="entry name" value="TGc"/>
    <property type="match status" value="1"/>
</dbReference>
<sequence length="438" mass="48774" precursor="true">MRVLRVFYVALVVVLLCLQYATPLIVHGEIMPRETCSTLYFINAIKVYNSLINDTLLLETPQNITLNTGFRQESTPIYVYNLGFNETLGSYVFNVSAGNGFFGFFISRITVCYSDNSMILGYYRLALNNPGYSISNESIPGNITMEYVKTPYSRVVEVVVPAFEDWFKNRYNSSVYSASKLGIAVNAAYFIYTEYFTYNASSLPRTIDEVIESRQGDCDDMSRVLVELLSYYNIPAIIGYGYVYIPDLKLETNLGNVTYYYVYNGPHAFVLAYIPGLGWVSLDFLAGSLLEYPFVFEGYTRETIVNESGVQEVVDFHKKISATQVFIVVDEEKYRNMFGESISSLPSKIEKYIEGVSGGPDETTAPSPTTTTRSEAPASTTTATRNSEPGIRGPDPALIAIMLLSALVVAAGIIMLVRRSTTSSSFSSPSLLFQLHTP</sequence>
<feature type="domain" description="Transglutaminase-like" evidence="3">
    <location>
        <begin position="210"/>
        <end position="286"/>
    </location>
</feature>
<dbReference type="InterPro" id="IPR038765">
    <property type="entry name" value="Papain-like_cys_pep_sf"/>
</dbReference>
<keyword evidence="2" id="KW-0812">Transmembrane</keyword>
<evidence type="ECO:0000256" key="2">
    <source>
        <dbReference type="SAM" id="Phobius"/>
    </source>
</evidence>
<feature type="region of interest" description="Disordered" evidence="1">
    <location>
        <begin position="356"/>
        <end position="391"/>
    </location>
</feature>
<protein>
    <submittedName>
        <fullName evidence="4">Transglutaminase domain-containing protein</fullName>
    </submittedName>
</protein>
<accession>I3XQW1</accession>
<dbReference type="Proteomes" id="UP000006175">
    <property type="component" value="Chromosome"/>
</dbReference>
<dbReference type="InterPro" id="IPR002931">
    <property type="entry name" value="Transglutaminase-like"/>
</dbReference>
<dbReference type="eggNOG" id="arCOG02165">
    <property type="taxonomic scope" value="Archaea"/>
</dbReference>
<evidence type="ECO:0000256" key="1">
    <source>
        <dbReference type="SAM" id="MobiDB-lite"/>
    </source>
</evidence>
<dbReference type="EMBL" id="CP003321">
    <property type="protein sequence ID" value="AFL66335.1"/>
    <property type="molecule type" value="Genomic_DNA"/>
</dbReference>
<reference evidence="4 5" key="1">
    <citation type="journal article" date="2012" name="J. Bacteriol.">
        <title>Complete Genome Sequence of Desulfurococcus fermentans, a Hyperthermophilic Cellulolytic Crenarchaeon Isolated from a Freshwater Hot Spring in Kamchatka, Russia.</title>
        <authorList>
            <person name="Susanti D."/>
            <person name="Johnson E.F."/>
            <person name="Rodriguez J.R."/>
            <person name="Anderson I."/>
            <person name="Perevalova A.A."/>
            <person name="Kyrpides N."/>
            <person name="Lucas S."/>
            <person name="Han J."/>
            <person name="Lapidus A."/>
            <person name="Cheng J.F."/>
            <person name="Goodwin L."/>
            <person name="Pitluck S."/>
            <person name="Mavrommatis K."/>
            <person name="Peters L."/>
            <person name="Land M.L."/>
            <person name="Hauser L."/>
            <person name="Gopalan V."/>
            <person name="Chan P.P."/>
            <person name="Lowe T.M."/>
            <person name="Atomi H."/>
            <person name="Bonch-Osmolovskaya E.A."/>
            <person name="Woyke T."/>
            <person name="Mukhopadhyay B."/>
        </authorList>
    </citation>
    <scope>NUCLEOTIDE SEQUENCE [LARGE SCALE GENOMIC DNA]</scope>
    <source>
        <strain evidence="4 5">DSM 16532</strain>
    </source>
</reference>
<keyword evidence="2" id="KW-1133">Transmembrane helix</keyword>
<dbReference type="Gene3D" id="3.10.620.30">
    <property type="match status" value="1"/>
</dbReference>
<gene>
    <name evidence="4" type="ORF">Desfe_0425</name>
</gene>
<dbReference type="KEGG" id="dfd:Desfe_0425"/>
<keyword evidence="2" id="KW-0472">Membrane</keyword>
<evidence type="ECO:0000259" key="3">
    <source>
        <dbReference type="SMART" id="SM00460"/>
    </source>
</evidence>
<dbReference type="OrthoDB" id="18481at2157"/>
<organism evidence="4 5">
    <name type="scientific">Desulfurococcus amylolyticus DSM 16532</name>
    <dbReference type="NCBI Taxonomy" id="768672"/>
    <lineage>
        <taxon>Archaea</taxon>
        <taxon>Thermoproteota</taxon>
        <taxon>Thermoprotei</taxon>
        <taxon>Desulfurococcales</taxon>
        <taxon>Desulfurococcaceae</taxon>
        <taxon>Desulfurococcus</taxon>
    </lineage>
</organism>
<dbReference type="SUPFAM" id="SSF54001">
    <property type="entry name" value="Cysteine proteinases"/>
    <property type="match status" value="1"/>
</dbReference>
<dbReference type="AlphaFoldDB" id="I3XQW1"/>
<evidence type="ECO:0000313" key="4">
    <source>
        <dbReference type="EMBL" id="AFL66335.1"/>
    </source>
</evidence>
<dbReference type="Pfam" id="PF01841">
    <property type="entry name" value="Transglut_core"/>
    <property type="match status" value="1"/>
</dbReference>
<proteinExistence type="predicted"/>
<feature type="compositionally biased region" description="Low complexity" evidence="1">
    <location>
        <begin position="362"/>
        <end position="385"/>
    </location>
</feature>
<keyword evidence="5" id="KW-1185">Reference proteome</keyword>
<feature type="transmembrane region" description="Helical" evidence="2">
    <location>
        <begin position="397"/>
        <end position="417"/>
    </location>
</feature>